<name>A0A9P9K3C6_FUSRE</name>
<sequence>EDHPLMPPVKLLLRIHVISFVPVVNFLFLLCKNGAAIGFSNFVLKPEQDERQNKKQPTCSKCHREGHRRRAKACPLRYQSSP</sequence>
<evidence type="ECO:0000313" key="2">
    <source>
        <dbReference type="EMBL" id="KAH7247602.1"/>
    </source>
</evidence>
<proteinExistence type="predicted"/>
<comment type="caution">
    <text evidence="2">The sequence shown here is derived from an EMBL/GenBank/DDBJ whole genome shotgun (WGS) entry which is preliminary data.</text>
</comment>
<dbReference type="GeneID" id="70223097"/>
<evidence type="ECO:0008006" key="4">
    <source>
        <dbReference type="Google" id="ProtNLM"/>
    </source>
</evidence>
<reference evidence="2" key="1">
    <citation type="journal article" date="2021" name="Nat. Commun.">
        <title>Genetic determinants of endophytism in the Arabidopsis root mycobiome.</title>
        <authorList>
            <person name="Mesny F."/>
            <person name="Miyauchi S."/>
            <person name="Thiergart T."/>
            <person name="Pickel B."/>
            <person name="Atanasova L."/>
            <person name="Karlsson M."/>
            <person name="Huettel B."/>
            <person name="Barry K.W."/>
            <person name="Haridas S."/>
            <person name="Chen C."/>
            <person name="Bauer D."/>
            <person name="Andreopoulos W."/>
            <person name="Pangilinan J."/>
            <person name="LaButti K."/>
            <person name="Riley R."/>
            <person name="Lipzen A."/>
            <person name="Clum A."/>
            <person name="Drula E."/>
            <person name="Henrissat B."/>
            <person name="Kohler A."/>
            <person name="Grigoriev I.V."/>
            <person name="Martin F.M."/>
            <person name="Hacquard S."/>
        </authorList>
    </citation>
    <scope>NUCLEOTIDE SEQUENCE</scope>
    <source>
        <strain evidence="2">MPI-CAGE-AT-0023</strain>
    </source>
</reference>
<dbReference type="EMBL" id="JAGMUX010000010">
    <property type="protein sequence ID" value="KAH7247602.1"/>
    <property type="molecule type" value="Genomic_DNA"/>
</dbReference>
<protein>
    <recommendedName>
        <fullName evidence="4">Zinc knuckle domain-containing protein</fullName>
    </recommendedName>
</protein>
<accession>A0A9P9K3C6</accession>
<keyword evidence="1" id="KW-1133">Transmembrane helix</keyword>
<evidence type="ECO:0000256" key="1">
    <source>
        <dbReference type="SAM" id="Phobius"/>
    </source>
</evidence>
<keyword evidence="1" id="KW-0472">Membrane</keyword>
<dbReference type="RefSeq" id="XP_046048185.1">
    <property type="nucleotide sequence ID" value="XM_046193143.1"/>
</dbReference>
<keyword evidence="1" id="KW-0812">Transmembrane</keyword>
<dbReference type="OrthoDB" id="1421156at2759"/>
<gene>
    <name evidence="2" type="ORF">BKA55DRAFT_572516</name>
</gene>
<organism evidence="2 3">
    <name type="scientific">Fusarium redolens</name>
    <dbReference type="NCBI Taxonomy" id="48865"/>
    <lineage>
        <taxon>Eukaryota</taxon>
        <taxon>Fungi</taxon>
        <taxon>Dikarya</taxon>
        <taxon>Ascomycota</taxon>
        <taxon>Pezizomycotina</taxon>
        <taxon>Sordariomycetes</taxon>
        <taxon>Hypocreomycetidae</taxon>
        <taxon>Hypocreales</taxon>
        <taxon>Nectriaceae</taxon>
        <taxon>Fusarium</taxon>
        <taxon>Fusarium redolens species complex</taxon>
    </lineage>
</organism>
<keyword evidence="3" id="KW-1185">Reference proteome</keyword>
<dbReference type="AlphaFoldDB" id="A0A9P9K3C6"/>
<feature type="non-terminal residue" evidence="2">
    <location>
        <position position="82"/>
    </location>
</feature>
<feature type="transmembrane region" description="Helical" evidence="1">
    <location>
        <begin position="12"/>
        <end position="31"/>
    </location>
</feature>
<evidence type="ECO:0000313" key="3">
    <source>
        <dbReference type="Proteomes" id="UP000720189"/>
    </source>
</evidence>
<dbReference type="Proteomes" id="UP000720189">
    <property type="component" value="Unassembled WGS sequence"/>
</dbReference>